<dbReference type="OrthoDB" id="10623728at2759"/>
<proteinExistence type="predicted"/>
<organism evidence="3 4">
    <name type="scientific">Armillaria gallica</name>
    <name type="common">Bulbous honey fungus</name>
    <name type="synonym">Armillaria bulbosa</name>
    <dbReference type="NCBI Taxonomy" id="47427"/>
    <lineage>
        <taxon>Eukaryota</taxon>
        <taxon>Fungi</taxon>
        <taxon>Dikarya</taxon>
        <taxon>Basidiomycota</taxon>
        <taxon>Agaricomycotina</taxon>
        <taxon>Agaricomycetes</taxon>
        <taxon>Agaricomycetidae</taxon>
        <taxon>Agaricales</taxon>
        <taxon>Marasmiineae</taxon>
        <taxon>Physalacriaceae</taxon>
        <taxon>Armillaria</taxon>
    </lineage>
</organism>
<protein>
    <submittedName>
        <fullName evidence="3">Uncharacterized protein</fullName>
    </submittedName>
</protein>
<sequence length="170" mass="19351">MLPSKAPNRSCKKTHHHNTPLDNILIMKNEAFVPSKSSRQREKAYVRSPLKEIIVISSDKDEQPGHDNSRKILELEHTVQNLMKETQIAKDAQELAEKVLACVEEELDDIREEALQETSNTIQAQEEAEKKLADCEGELEEIRDKSGEPKIETSQLEPDATCKICTLTMW</sequence>
<keyword evidence="4" id="KW-1185">Reference proteome</keyword>
<evidence type="ECO:0000313" key="3">
    <source>
        <dbReference type="EMBL" id="PBK83623.1"/>
    </source>
</evidence>
<evidence type="ECO:0000256" key="1">
    <source>
        <dbReference type="SAM" id="Coils"/>
    </source>
</evidence>
<dbReference type="InParanoid" id="A0A2H3D5L6"/>
<accession>A0A2H3D5L6</accession>
<feature type="region of interest" description="Disordered" evidence="2">
    <location>
        <begin position="1"/>
        <end position="21"/>
    </location>
</feature>
<evidence type="ECO:0000256" key="2">
    <source>
        <dbReference type="SAM" id="MobiDB-lite"/>
    </source>
</evidence>
<reference evidence="4" key="1">
    <citation type="journal article" date="2017" name="Nat. Ecol. Evol.">
        <title>Genome expansion and lineage-specific genetic innovations in the forest pathogenic fungi Armillaria.</title>
        <authorList>
            <person name="Sipos G."/>
            <person name="Prasanna A.N."/>
            <person name="Walter M.C."/>
            <person name="O'Connor E."/>
            <person name="Balint B."/>
            <person name="Krizsan K."/>
            <person name="Kiss B."/>
            <person name="Hess J."/>
            <person name="Varga T."/>
            <person name="Slot J."/>
            <person name="Riley R."/>
            <person name="Boka B."/>
            <person name="Rigling D."/>
            <person name="Barry K."/>
            <person name="Lee J."/>
            <person name="Mihaltcheva S."/>
            <person name="LaButti K."/>
            <person name="Lipzen A."/>
            <person name="Waldron R."/>
            <person name="Moloney N.M."/>
            <person name="Sperisen C."/>
            <person name="Kredics L."/>
            <person name="Vagvoelgyi C."/>
            <person name="Patrignani A."/>
            <person name="Fitzpatrick D."/>
            <person name="Nagy I."/>
            <person name="Doyle S."/>
            <person name="Anderson J.B."/>
            <person name="Grigoriev I.V."/>
            <person name="Gueldener U."/>
            <person name="Muensterkoetter M."/>
            <person name="Nagy L.G."/>
        </authorList>
    </citation>
    <scope>NUCLEOTIDE SEQUENCE [LARGE SCALE GENOMIC DNA]</scope>
    <source>
        <strain evidence="4">Ar21-2</strain>
    </source>
</reference>
<name>A0A2H3D5L6_ARMGA</name>
<dbReference type="EMBL" id="KZ293705">
    <property type="protein sequence ID" value="PBK83623.1"/>
    <property type="molecule type" value="Genomic_DNA"/>
</dbReference>
<evidence type="ECO:0000313" key="4">
    <source>
        <dbReference type="Proteomes" id="UP000217790"/>
    </source>
</evidence>
<keyword evidence="1" id="KW-0175">Coiled coil</keyword>
<gene>
    <name evidence="3" type="ORF">ARMGADRAFT_1089240</name>
</gene>
<dbReference type="AlphaFoldDB" id="A0A2H3D5L6"/>
<dbReference type="OMA" id="ADCEGEL"/>
<dbReference type="Proteomes" id="UP000217790">
    <property type="component" value="Unassembled WGS sequence"/>
</dbReference>
<feature type="coiled-coil region" evidence="1">
    <location>
        <begin position="93"/>
        <end position="145"/>
    </location>
</feature>